<evidence type="ECO:0000256" key="16">
    <source>
        <dbReference type="ARBA" id="ARBA00042798"/>
    </source>
</evidence>
<evidence type="ECO:0000256" key="10">
    <source>
        <dbReference type="ARBA" id="ARBA00035861"/>
    </source>
</evidence>
<accession>A0A2S8G168</accession>
<dbReference type="Gene3D" id="3.90.79.10">
    <property type="entry name" value="Nucleoside Triphosphate Pyrophosphohydrolase"/>
    <property type="match status" value="1"/>
</dbReference>
<sequence length="158" mass="17601">MPPTTPASPQPSPGKRAVVGVILWQNQFLTIRRSQTVAAPGKICFPGGKIQAGESEEVALVREIEEELGISATVSHRLYENVTGWGTQVAWWLTHIEEDAQVQINEEEVAQWCWMTPHTMLRHPDLLSSNRDFLESWGRSTFAIPGIAVPDNWDEIAG</sequence>
<dbReference type="PROSITE" id="PS51462">
    <property type="entry name" value="NUDIX"/>
    <property type="match status" value="1"/>
</dbReference>
<dbReference type="EMBL" id="PUIB01000011">
    <property type="protein sequence ID" value="PQO38195.1"/>
    <property type="molecule type" value="Genomic_DNA"/>
</dbReference>
<dbReference type="GO" id="GO:0044716">
    <property type="term" value="F:8-oxo-GDP phosphatase activity"/>
    <property type="evidence" value="ECO:0007669"/>
    <property type="project" value="TreeGrafter"/>
</dbReference>
<evidence type="ECO:0000259" key="18">
    <source>
        <dbReference type="PROSITE" id="PS51462"/>
    </source>
</evidence>
<dbReference type="OrthoDB" id="283531at2"/>
<evidence type="ECO:0000256" key="13">
    <source>
        <dbReference type="ARBA" id="ARBA00040794"/>
    </source>
</evidence>
<dbReference type="GO" id="GO:0046872">
    <property type="term" value="F:metal ion binding"/>
    <property type="evidence" value="ECO:0007669"/>
    <property type="project" value="UniProtKB-KW"/>
</dbReference>
<name>A0A2S8G168_9BACT</name>
<gene>
    <name evidence="19" type="ORF">C5Y98_08990</name>
</gene>
<evidence type="ECO:0000256" key="8">
    <source>
        <dbReference type="ARBA" id="ARBA00022842"/>
    </source>
</evidence>
<keyword evidence="7 17" id="KW-0378">Hydrolase</keyword>
<keyword evidence="4" id="KW-0235">DNA replication</keyword>
<dbReference type="AlphaFoldDB" id="A0A2S8G168"/>
<evidence type="ECO:0000256" key="5">
    <source>
        <dbReference type="ARBA" id="ARBA00022723"/>
    </source>
</evidence>
<feature type="domain" description="Nudix hydrolase" evidence="18">
    <location>
        <begin position="13"/>
        <end position="140"/>
    </location>
</feature>
<dbReference type="GO" id="GO:0035539">
    <property type="term" value="F:8-oxo-7,8-dihydrodeoxyguanosine triphosphate pyrophosphatase activity"/>
    <property type="evidence" value="ECO:0007669"/>
    <property type="project" value="UniProtKB-EC"/>
</dbReference>
<dbReference type="GO" id="GO:0044715">
    <property type="term" value="F:8-oxo-dGDP phosphatase activity"/>
    <property type="evidence" value="ECO:0007669"/>
    <property type="project" value="TreeGrafter"/>
</dbReference>
<dbReference type="PANTHER" id="PTHR47707">
    <property type="entry name" value="8-OXO-DGTP DIPHOSPHATASE"/>
    <property type="match status" value="1"/>
</dbReference>
<evidence type="ECO:0000256" key="3">
    <source>
        <dbReference type="ARBA" id="ARBA00022457"/>
    </source>
</evidence>
<evidence type="ECO:0000256" key="15">
    <source>
        <dbReference type="ARBA" id="ARBA00041979"/>
    </source>
</evidence>
<dbReference type="InterPro" id="IPR000086">
    <property type="entry name" value="NUDIX_hydrolase_dom"/>
</dbReference>
<keyword evidence="6" id="KW-0227">DNA damage</keyword>
<dbReference type="PRINTS" id="PR00502">
    <property type="entry name" value="NUDIXFAMILY"/>
</dbReference>
<comment type="catalytic activity">
    <reaction evidence="10">
        <text>8-oxo-dGTP + H2O = 8-oxo-dGMP + diphosphate + H(+)</text>
        <dbReference type="Rhea" id="RHEA:31575"/>
        <dbReference type="ChEBI" id="CHEBI:15377"/>
        <dbReference type="ChEBI" id="CHEBI:15378"/>
        <dbReference type="ChEBI" id="CHEBI:33019"/>
        <dbReference type="ChEBI" id="CHEBI:63224"/>
        <dbReference type="ChEBI" id="CHEBI:77896"/>
        <dbReference type="EC" id="3.6.1.55"/>
    </reaction>
</comment>
<dbReference type="EC" id="3.6.1.55" evidence="12"/>
<dbReference type="Proteomes" id="UP000239388">
    <property type="component" value="Unassembled WGS sequence"/>
</dbReference>
<evidence type="ECO:0000256" key="1">
    <source>
        <dbReference type="ARBA" id="ARBA00001946"/>
    </source>
</evidence>
<dbReference type="InterPro" id="IPR020476">
    <property type="entry name" value="Nudix_hydrolase"/>
</dbReference>
<comment type="cofactor">
    <cofactor evidence="1">
        <name>Mg(2+)</name>
        <dbReference type="ChEBI" id="CHEBI:18420"/>
    </cofactor>
</comment>
<dbReference type="GO" id="GO:0008413">
    <property type="term" value="F:8-oxo-7,8-dihydroguanosine triphosphate pyrophosphatase activity"/>
    <property type="evidence" value="ECO:0007669"/>
    <property type="project" value="TreeGrafter"/>
</dbReference>
<organism evidence="19 20">
    <name type="scientific">Blastopirellula marina</name>
    <dbReference type="NCBI Taxonomy" id="124"/>
    <lineage>
        <taxon>Bacteria</taxon>
        <taxon>Pseudomonadati</taxon>
        <taxon>Planctomycetota</taxon>
        <taxon>Planctomycetia</taxon>
        <taxon>Pirellulales</taxon>
        <taxon>Pirellulaceae</taxon>
        <taxon>Blastopirellula</taxon>
    </lineage>
</organism>
<keyword evidence="3" id="KW-0515">Mutator protein</keyword>
<evidence type="ECO:0000256" key="14">
    <source>
        <dbReference type="ARBA" id="ARBA00041592"/>
    </source>
</evidence>
<evidence type="ECO:0000256" key="4">
    <source>
        <dbReference type="ARBA" id="ARBA00022705"/>
    </source>
</evidence>
<dbReference type="InterPro" id="IPR047127">
    <property type="entry name" value="MutT-like"/>
</dbReference>
<evidence type="ECO:0000256" key="12">
    <source>
        <dbReference type="ARBA" id="ARBA00038905"/>
    </source>
</evidence>
<evidence type="ECO:0000256" key="2">
    <source>
        <dbReference type="ARBA" id="ARBA00005582"/>
    </source>
</evidence>
<comment type="catalytic activity">
    <reaction evidence="11">
        <text>8-oxo-GTP + H2O = 8-oxo-GMP + diphosphate + H(+)</text>
        <dbReference type="Rhea" id="RHEA:67616"/>
        <dbReference type="ChEBI" id="CHEBI:15377"/>
        <dbReference type="ChEBI" id="CHEBI:15378"/>
        <dbReference type="ChEBI" id="CHEBI:33019"/>
        <dbReference type="ChEBI" id="CHEBI:143553"/>
        <dbReference type="ChEBI" id="CHEBI:145694"/>
    </reaction>
</comment>
<dbReference type="PANTHER" id="PTHR47707:SF1">
    <property type="entry name" value="NUDIX HYDROLASE FAMILY PROTEIN"/>
    <property type="match status" value="1"/>
</dbReference>
<comment type="caution">
    <text evidence="19">The sequence shown here is derived from an EMBL/GenBank/DDBJ whole genome shotgun (WGS) entry which is preliminary data.</text>
</comment>
<dbReference type="Pfam" id="PF00293">
    <property type="entry name" value="NUDIX"/>
    <property type="match status" value="1"/>
</dbReference>
<reference evidence="19 20" key="1">
    <citation type="submission" date="2018-02" db="EMBL/GenBank/DDBJ databases">
        <title>Comparative genomes isolates from brazilian mangrove.</title>
        <authorList>
            <person name="Araujo J.E."/>
            <person name="Taketani R.G."/>
            <person name="Silva M.C.P."/>
            <person name="Loureco M.V."/>
            <person name="Andreote F.D."/>
        </authorList>
    </citation>
    <scope>NUCLEOTIDE SEQUENCE [LARGE SCALE GENOMIC DNA]</scope>
    <source>
        <strain evidence="19 20">NAP PRIS-MGV</strain>
    </source>
</reference>
<dbReference type="InterPro" id="IPR020084">
    <property type="entry name" value="NUDIX_hydrolase_CS"/>
</dbReference>
<protein>
    <recommendedName>
        <fullName evidence="13">8-oxo-dGTP diphosphatase</fullName>
        <ecNumber evidence="12">3.6.1.55</ecNumber>
    </recommendedName>
    <alternativeName>
        <fullName evidence="16">7,8-dihydro-8-oxoguanine-triphosphatase</fullName>
    </alternativeName>
    <alternativeName>
        <fullName evidence="15">Mutator protein MutT</fullName>
    </alternativeName>
    <alternativeName>
        <fullName evidence="14">dGTP pyrophosphohydrolase</fullName>
    </alternativeName>
</protein>
<keyword evidence="8" id="KW-0460">Magnesium</keyword>
<keyword evidence="9" id="KW-0234">DNA repair</keyword>
<dbReference type="RefSeq" id="WP_105353411.1">
    <property type="nucleotide sequence ID" value="NZ_PUIB01000011.1"/>
</dbReference>
<evidence type="ECO:0000256" key="9">
    <source>
        <dbReference type="ARBA" id="ARBA00023204"/>
    </source>
</evidence>
<dbReference type="InterPro" id="IPR015797">
    <property type="entry name" value="NUDIX_hydrolase-like_dom_sf"/>
</dbReference>
<dbReference type="GO" id="GO:0006260">
    <property type="term" value="P:DNA replication"/>
    <property type="evidence" value="ECO:0007669"/>
    <property type="project" value="UniProtKB-KW"/>
</dbReference>
<dbReference type="GO" id="GO:0006281">
    <property type="term" value="P:DNA repair"/>
    <property type="evidence" value="ECO:0007669"/>
    <property type="project" value="UniProtKB-KW"/>
</dbReference>
<evidence type="ECO:0000313" key="20">
    <source>
        <dbReference type="Proteomes" id="UP000239388"/>
    </source>
</evidence>
<evidence type="ECO:0000256" key="6">
    <source>
        <dbReference type="ARBA" id="ARBA00022763"/>
    </source>
</evidence>
<dbReference type="PROSITE" id="PS00893">
    <property type="entry name" value="NUDIX_BOX"/>
    <property type="match status" value="1"/>
</dbReference>
<evidence type="ECO:0000313" key="19">
    <source>
        <dbReference type="EMBL" id="PQO38195.1"/>
    </source>
</evidence>
<evidence type="ECO:0000256" key="17">
    <source>
        <dbReference type="RuleBase" id="RU003476"/>
    </source>
</evidence>
<evidence type="ECO:0000256" key="11">
    <source>
        <dbReference type="ARBA" id="ARBA00036904"/>
    </source>
</evidence>
<keyword evidence="5" id="KW-0479">Metal-binding</keyword>
<dbReference type="SUPFAM" id="SSF55811">
    <property type="entry name" value="Nudix"/>
    <property type="match status" value="1"/>
</dbReference>
<comment type="similarity">
    <text evidence="2 17">Belongs to the Nudix hydrolase family.</text>
</comment>
<evidence type="ECO:0000256" key="7">
    <source>
        <dbReference type="ARBA" id="ARBA00022801"/>
    </source>
</evidence>
<proteinExistence type="inferred from homology"/>